<feature type="domain" description="DUF7931" evidence="1">
    <location>
        <begin position="13"/>
        <end position="153"/>
    </location>
</feature>
<accession>A0A8I1MWP0</accession>
<proteinExistence type="predicted"/>
<evidence type="ECO:0000313" key="2">
    <source>
        <dbReference type="EMBL" id="MBN8743387.1"/>
    </source>
</evidence>
<gene>
    <name evidence="2" type="ORF">J0I24_03685</name>
</gene>
<evidence type="ECO:0000259" key="1">
    <source>
        <dbReference type="Pfam" id="PF25559"/>
    </source>
</evidence>
<organism evidence="2 3">
    <name type="scientific">Thiomonas arsenitoxydans (strain DSM 22701 / CIP 110005 / 3As)</name>
    <dbReference type="NCBI Taxonomy" id="426114"/>
    <lineage>
        <taxon>Bacteria</taxon>
        <taxon>Pseudomonadati</taxon>
        <taxon>Pseudomonadota</taxon>
        <taxon>Betaproteobacteria</taxon>
        <taxon>Burkholderiales</taxon>
        <taxon>Thiomonas</taxon>
    </lineage>
</organism>
<sequence length="162" mass="18198">MTPPGQDLPFETRTQAYAALGALVADHGASLYCFSADYRAWPLNQPAFIQQLEQWALRDARRLDALRFLALDWSQVRGRFPRFAAFRRDFAHLVSCRQIAETGARGLVEMAGSPRCAVYAHTATWMSGETLQTAARVHALRMRFDEVWEQATPAFPAVILGL</sequence>
<protein>
    <recommendedName>
        <fullName evidence="1">DUF7931 domain-containing protein</fullName>
    </recommendedName>
</protein>
<dbReference type="InterPro" id="IPR057691">
    <property type="entry name" value="DUF7931"/>
</dbReference>
<evidence type="ECO:0000313" key="3">
    <source>
        <dbReference type="Proteomes" id="UP000664800"/>
    </source>
</evidence>
<dbReference type="RefSeq" id="WP_276708615.1">
    <property type="nucleotide sequence ID" value="NZ_JAFKMQ010000050.1"/>
</dbReference>
<name>A0A8I1MWP0_THIA3</name>
<dbReference type="EMBL" id="JAFKMR010000011">
    <property type="protein sequence ID" value="MBN8743387.1"/>
    <property type="molecule type" value="Genomic_DNA"/>
</dbReference>
<dbReference type="AlphaFoldDB" id="A0A8I1MWP0"/>
<comment type="caution">
    <text evidence="2">The sequence shown here is derived from an EMBL/GenBank/DDBJ whole genome shotgun (WGS) entry which is preliminary data.</text>
</comment>
<dbReference type="Proteomes" id="UP000664800">
    <property type="component" value="Unassembled WGS sequence"/>
</dbReference>
<dbReference type="Pfam" id="PF25559">
    <property type="entry name" value="DUF7931"/>
    <property type="match status" value="1"/>
</dbReference>
<reference evidence="2" key="1">
    <citation type="submission" date="2021-02" db="EMBL/GenBank/DDBJ databases">
        <title>Thiocyanate and organic carbon inputs drive convergent selection for specific autotrophic Afipia and Thiobacillus strains within complex microbiomes.</title>
        <authorList>
            <person name="Huddy R.J."/>
            <person name="Sachdeva R."/>
            <person name="Kadzinga F."/>
            <person name="Kantor R.S."/>
            <person name="Harrison S.T.L."/>
            <person name="Banfield J.F."/>
        </authorList>
    </citation>
    <scope>NUCLEOTIDE SEQUENCE</scope>
    <source>
        <strain evidence="2">SCN18_13_7_16_R3_B_64_19</strain>
    </source>
</reference>